<organism evidence="1 2">
    <name type="scientific">Diphasiastrum complanatum</name>
    <name type="common">Issler's clubmoss</name>
    <name type="synonym">Lycopodium complanatum</name>
    <dbReference type="NCBI Taxonomy" id="34168"/>
    <lineage>
        <taxon>Eukaryota</taxon>
        <taxon>Viridiplantae</taxon>
        <taxon>Streptophyta</taxon>
        <taxon>Embryophyta</taxon>
        <taxon>Tracheophyta</taxon>
        <taxon>Lycopodiopsida</taxon>
        <taxon>Lycopodiales</taxon>
        <taxon>Lycopodiaceae</taxon>
        <taxon>Lycopodioideae</taxon>
        <taxon>Diphasiastrum</taxon>
    </lineage>
</organism>
<name>A0ACC2EYW0_DIPCM</name>
<comment type="caution">
    <text evidence="1">The sequence shown here is derived from an EMBL/GenBank/DDBJ whole genome shotgun (WGS) entry which is preliminary data.</text>
</comment>
<keyword evidence="2" id="KW-1185">Reference proteome</keyword>
<dbReference type="Proteomes" id="UP001162992">
    <property type="component" value="Chromosome 1"/>
</dbReference>
<dbReference type="EMBL" id="CM055092">
    <property type="protein sequence ID" value="KAJ7571668.1"/>
    <property type="molecule type" value="Genomic_DNA"/>
</dbReference>
<evidence type="ECO:0000313" key="2">
    <source>
        <dbReference type="Proteomes" id="UP001162992"/>
    </source>
</evidence>
<evidence type="ECO:0000313" key="1">
    <source>
        <dbReference type="EMBL" id="KAJ7571668.1"/>
    </source>
</evidence>
<proteinExistence type="predicted"/>
<accession>A0ACC2EYW0</accession>
<sequence length="252" mass="28464">MLQFTAIAFAQWGYAAFAADFPGHGRSDGLPCYISNMNKLIDSPLSYFKSVRNSKEFKGKPAFLYGESMGGAVALLMHLKDPEAWDGAILAAPMIAHTETNKPSWLHYNACRMLFGLADTWPIPSNGVEIVRLLYQDEERAKLDMLDPTPRYMGHRRVGSYRELLWIKDHIQKNMDNITLPFLTLHGSADNCTEPQGSQLLVDKAKSKDKTVKFYDGAYHVLLQGEPEETRKLVLGDIKAWLDQHVDNAFQQ</sequence>
<gene>
    <name evidence="1" type="ORF">O6H91_01G171400</name>
</gene>
<reference evidence="2" key="1">
    <citation type="journal article" date="2024" name="Proc. Natl. Acad. Sci. U.S.A.">
        <title>Extraordinary preservation of gene collinearity over three hundred million years revealed in homosporous lycophytes.</title>
        <authorList>
            <person name="Li C."/>
            <person name="Wickell D."/>
            <person name="Kuo L.Y."/>
            <person name="Chen X."/>
            <person name="Nie B."/>
            <person name="Liao X."/>
            <person name="Peng D."/>
            <person name="Ji J."/>
            <person name="Jenkins J."/>
            <person name="Williams M."/>
            <person name="Shu S."/>
            <person name="Plott C."/>
            <person name="Barry K."/>
            <person name="Rajasekar S."/>
            <person name="Grimwood J."/>
            <person name="Han X."/>
            <person name="Sun S."/>
            <person name="Hou Z."/>
            <person name="He W."/>
            <person name="Dai G."/>
            <person name="Sun C."/>
            <person name="Schmutz J."/>
            <person name="Leebens-Mack J.H."/>
            <person name="Li F.W."/>
            <person name="Wang L."/>
        </authorList>
    </citation>
    <scope>NUCLEOTIDE SEQUENCE [LARGE SCALE GENOMIC DNA]</scope>
    <source>
        <strain evidence="2">cv. PW_Plant_1</strain>
    </source>
</reference>
<protein>
    <submittedName>
        <fullName evidence="1">Uncharacterized protein</fullName>
    </submittedName>
</protein>